<name>A0A397UCM9_9GLOM</name>
<evidence type="ECO:0000313" key="3">
    <source>
        <dbReference type="Proteomes" id="UP000266673"/>
    </source>
</evidence>
<dbReference type="OrthoDB" id="2388148at2759"/>
<comment type="caution">
    <text evidence="2">The sequence shown here is derived from an EMBL/GenBank/DDBJ whole genome shotgun (WGS) entry which is preliminary data.</text>
</comment>
<protein>
    <submittedName>
        <fullName evidence="2">Uncharacterized protein</fullName>
    </submittedName>
</protein>
<feature type="region of interest" description="Disordered" evidence="1">
    <location>
        <begin position="47"/>
        <end position="81"/>
    </location>
</feature>
<sequence length="136" mass="16283">MKKRIRINKNKIYDVTLKPPDNDNLLNLHTPDETFEKFKIYLKTQKEDKKASNLSKKDNDLSRQTDKAKEYHRDTKKCSRRSRYSKNLLSVTQILKEHNLREAFFKITKLTNTDLCDKDISSIIEEFVKIRLVFKF</sequence>
<evidence type="ECO:0000313" key="2">
    <source>
        <dbReference type="EMBL" id="RIB08085.1"/>
    </source>
</evidence>
<accession>A0A397UCM9</accession>
<dbReference type="Proteomes" id="UP000266673">
    <property type="component" value="Unassembled WGS sequence"/>
</dbReference>
<gene>
    <name evidence="2" type="ORF">C2G38_2212573</name>
</gene>
<dbReference type="EMBL" id="QKWP01001556">
    <property type="protein sequence ID" value="RIB08085.1"/>
    <property type="molecule type" value="Genomic_DNA"/>
</dbReference>
<proteinExistence type="predicted"/>
<evidence type="ECO:0000256" key="1">
    <source>
        <dbReference type="SAM" id="MobiDB-lite"/>
    </source>
</evidence>
<keyword evidence="3" id="KW-1185">Reference proteome</keyword>
<feature type="compositionally biased region" description="Basic and acidic residues" evidence="1">
    <location>
        <begin position="47"/>
        <end position="77"/>
    </location>
</feature>
<reference evidence="2 3" key="1">
    <citation type="submission" date="2018-06" db="EMBL/GenBank/DDBJ databases">
        <title>Comparative genomics reveals the genomic features of Rhizophagus irregularis, R. cerebriforme, R. diaphanum and Gigaspora rosea, and their symbiotic lifestyle signature.</title>
        <authorList>
            <person name="Morin E."/>
            <person name="San Clemente H."/>
            <person name="Chen E.C.H."/>
            <person name="De La Providencia I."/>
            <person name="Hainaut M."/>
            <person name="Kuo A."/>
            <person name="Kohler A."/>
            <person name="Murat C."/>
            <person name="Tang N."/>
            <person name="Roy S."/>
            <person name="Loubradou J."/>
            <person name="Henrissat B."/>
            <person name="Grigoriev I.V."/>
            <person name="Corradi N."/>
            <person name="Roux C."/>
            <person name="Martin F.M."/>
        </authorList>
    </citation>
    <scope>NUCLEOTIDE SEQUENCE [LARGE SCALE GENOMIC DNA]</scope>
    <source>
        <strain evidence="2 3">DAOM 194757</strain>
    </source>
</reference>
<dbReference type="AlphaFoldDB" id="A0A397UCM9"/>
<organism evidence="2 3">
    <name type="scientific">Gigaspora rosea</name>
    <dbReference type="NCBI Taxonomy" id="44941"/>
    <lineage>
        <taxon>Eukaryota</taxon>
        <taxon>Fungi</taxon>
        <taxon>Fungi incertae sedis</taxon>
        <taxon>Mucoromycota</taxon>
        <taxon>Glomeromycotina</taxon>
        <taxon>Glomeromycetes</taxon>
        <taxon>Diversisporales</taxon>
        <taxon>Gigasporaceae</taxon>
        <taxon>Gigaspora</taxon>
    </lineage>
</organism>